<protein>
    <recommendedName>
        <fullName evidence="3">Transmembrane protein</fullName>
    </recommendedName>
</protein>
<name>A0A8D8LL31_9HEMI</name>
<evidence type="ECO:0008006" key="3">
    <source>
        <dbReference type="Google" id="ProtNLM"/>
    </source>
</evidence>
<evidence type="ECO:0000313" key="2">
    <source>
        <dbReference type="EMBL" id="CAG6608508.1"/>
    </source>
</evidence>
<feature type="transmembrane region" description="Helical" evidence="1">
    <location>
        <begin position="78"/>
        <end position="111"/>
    </location>
</feature>
<dbReference type="AlphaFoldDB" id="A0A8D8LL31"/>
<reference evidence="2" key="1">
    <citation type="submission" date="2021-05" db="EMBL/GenBank/DDBJ databases">
        <authorList>
            <person name="Alioto T."/>
            <person name="Alioto T."/>
            <person name="Gomez Garrido J."/>
        </authorList>
    </citation>
    <scope>NUCLEOTIDE SEQUENCE</scope>
</reference>
<proteinExistence type="predicted"/>
<keyword evidence="1" id="KW-0812">Transmembrane</keyword>
<evidence type="ECO:0000256" key="1">
    <source>
        <dbReference type="SAM" id="Phobius"/>
    </source>
</evidence>
<keyword evidence="1" id="KW-0472">Membrane</keyword>
<keyword evidence="1" id="KW-1133">Transmembrane helix</keyword>
<accession>A0A8D8LL31</accession>
<dbReference type="EMBL" id="HBUF01012067">
    <property type="protein sequence ID" value="CAG6608508.1"/>
    <property type="molecule type" value="Transcribed_RNA"/>
</dbReference>
<dbReference type="EMBL" id="HBUF01012068">
    <property type="protein sequence ID" value="CAG6608509.1"/>
    <property type="molecule type" value="Transcribed_RNA"/>
</dbReference>
<organism evidence="2">
    <name type="scientific">Cacopsylla melanoneura</name>
    <dbReference type="NCBI Taxonomy" id="428564"/>
    <lineage>
        <taxon>Eukaryota</taxon>
        <taxon>Metazoa</taxon>
        <taxon>Ecdysozoa</taxon>
        <taxon>Arthropoda</taxon>
        <taxon>Hexapoda</taxon>
        <taxon>Insecta</taxon>
        <taxon>Pterygota</taxon>
        <taxon>Neoptera</taxon>
        <taxon>Paraneoptera</taxon>
        <taxon>Hemiptera</taxon>
        <taxon>Sternorrhyncha</taxon>
        <taxon>Psylloidea</taxon>
        <taxon>Psyllidae</taxon>
        <taxon>Psyllinae</taxon>
        <taxon>Cacopsylla</taxon>
    </lineage>
</organism>
<sequence>MDFIHETRGEVEGGRHLKGKRGGIFVFNWDVHKMVVGDNFTQQYFFFCFSKLLSTVIDIFPSLCSVPPHSFFPLSLPLFFSAISVCLIFCVCSVCAFNVNICFVIHFSLFFLTVSRVLDFFPPCLL</sequence>